<feature type="compositionally biased region" description="Low complexity" evidence="1">
    <location>
        <begin position="51"/>
        <end position="61"/>
    </location>
</feature>
<feature type="region of interest" description="Disordered" evidence="1">
    <location>
        <begin position="395"/>
        <end position="488"/>
    </location>
</feature>
<dbReference type="GeneID" id="28975113"/>
<name>A0A0P9F137_RHOGW</name>
<feature type="region of interest" description="Disordered" evidence="1">
    <location>
        <begin position="1"/>
        <end position="83"/>
    </location>
</feature>
<organism evidence="2 3">
    <name type="scientific">Rhodotorula graminis (strain WP1)</name>
    <dbReference type="NCBI Taxonomy" id="578459"/>
    <lineage>
        <taxon>Eukaryota</taxon>
        <taxon>Fungi</taxon>
        <taxon>Dikarya</taxon>
        <taxon>Basidiomycota</taxon>
        <taxon>Pucciniomycotina</taxon>
        <taxon>Microbotryomycetes</taxon>
        <taxon>Sporidiobolales</taxon>
        <taxon>Sporidiobolaceae</taxon>
        <taxon>Rhodotorula</taxon>
    </lineage>
</organism>
<sequence length="559" mass="59211">MSRTQRALSRLSRLRLPSMRAESSRPSLPHTPASSNSVDSRPLKHARRQSRSFSTFFSSPLSPSPSPSPSPAPPSSSSRRIALKRTNSFPALIEYPKSPAASIFPDNLDRDSWGAPRDVTLRLEKANLESTYSPAATTATTAPIVPFPRSAAPTHHHAQTHRSFRLDDDDLVVYDTPPEVSRFSSSTEDHSCDTTTTMSVSSCASSSIVAPLSHRAVLDVFTAPRDSVGEPLDLDYELERGIPRSSPPSPQVYRHQPVVSHPHAYLGDVSMASPTPVPRGPSARKWAKSSTSSSSRDVMDPAMEGFSFAATSAVVLGADALLSSKNRPTPPPTPRIVPVGANTPSPFLLPRPVAAGSPSLSSLILEDLTTEFNKVAPVELPCGFDLPSTPISPSSPVWHGRPVPTFAPSPPSTPRPAAGPDTPTPVAFPPAFPFRCPSPPPSCARKPSRTQVAPLSISPSPLPRTNCPSTSSTCTSTSTSSNSLSPSLTSTSSLSLFSPFTFGSASASASDMGSFPSPPTSPASSTAYYPRGAGRMRPKVLPPSPESVVMVEAVSNRRF</sequence>
<feature type="compositionally biased region" description="Low complexity" evidence="1">
    <location>
        <begin position="465"/>
        <end position="488"/>
    </location>
</feature>
<feature type="region of interest" description="Disordered" evidence="1">
    <location>
        <begin position="271"/>
        <end position="298"/>
    </location>
</feature>
<feature type="compositionally biased region" description="Pro residues" evidence="1">
    <location>
        <begin position="62"/>
        <end position="74"/>
    </location>
</feature>
<evidence type="ECO:0000313" key="3">
    <source>
        <dbReference type="Proteomes" id="UP000053890"/>
    </source>
</evidence>
<feature type="region of interest" description="Disordered" evidence="1">
    <location>
        <begin position="177"/>
        <end position="196"/>
    </location>
</feature>
<reference evidence="2 3" key="1">
    <citation type="journal article" date="2015" name="Front. Microbiol.">
        <title>Genome sequence of the plant growth promoting endophytic yeast Rhodotorula graminis WP1.</title>
        <authorList>
            <person name="Firrincieli A."/>
            <person name="Otillar R."/>
            <person name="Salamov A."/>
            <person name="Schmutz J."/>
            <person name="Khan Z."/>
            <person name="Redman R.S."/>
            <person name="Fleck N.D."/>
            <person name="Lindquist E."/>
            <person name="Grigoriev I.V."/>
            <person name="Doty S.L."/>
        </authorList>
    </citation>
    <scope>NUCLEOTIDE SEQUENCE [LARGE SCALE GENOMIC DNA]</scope>
    <source>
        <strain evidence="2 3">WP1</strain>
    </source>
</reference>
<dbReference type="EMBL" id="KQ474083">
    <property type="protein sequence ID" value="KPV73212.1"/>
    <property type="molecule type" value="Genomic_DNA"/>
</dbReference>
<accession>A0A0P9F137</accession>
<proteinExistence type="predicted"/>
<feature type="compositionally biased region" description="Polar residues" evidence="1">
    <location>
        <begin position="450"/>
        <end position="459"/>
    </location>
</feature>
<feature type="compositionally biased region" description="Low complexity" evidence="1">
    <location>
        <begin position="1"/>
        <end position="20"/>
    </location>
</feature>
<gene>
    <name evidence="2" type="ORF">RHOBADRAFT_45780</name>
</gene>
<evidence type="ECO:0000256" key="1">
    <source>
        <dbReference type="SAM" id="MobiDB-lite"/>
    </source>
</evidence>
<feature type="compositionally biased region" description="Pro residues" evidence="1">
    <location>
        <begin position="422"/>
        <end position="442"/>
    </location>
</feature>
<dbReference type="RefSeq" id="XP_018269261.1">
    <property type="nucleotide sequence ID" value="XM_018414665.1"/>
</dbReference>
<dbReference type="OMA" id="LDATTCK"/>
<protein>
    <submittedName>
        <fullName evidence="2">Uncharacterized protein</fullName>
    </submittedName>
</protein>
<dbReference type="Proteomes" id="UP000053890">
    <property type="component" value="Unassembled WGS sequence"/>
</dbReference>
<feature type="compositionally biased region" description="Pro residues" evidence="1">
    <location>
        <begin position="405"/>
        <end position="414"/>
    </location>
</feature>
<dbReference type="AlphaFoldDB" id="A0A0P9F137"/>
<evidence type="ECO:0000313" key="2">
    <source>
        <dbReference type="EMBL" id="KPV73212.1"/>
    </source>
</evidence>
<feature type="region of interest" description="Disordered" evidence="1">
    <location>
        <begin position="508"/>
        <end position="543"/>
    </location>
</feature>
<keyword evidence="3" id="KW-1185">Reference proteome</keyword>